<evidence type="ECO:0000313" key="3">
    <source>
        <dbReference type="Proteomes" id="UP000267821"/>
    </source>
</evidence>
<keyword evidence="3" id="KW-1185">Reference proteome</keyword>
<gene>
    <name evidence="2" type="ORF">L211DRAFT_866132</name>
</gene>
<dbReference type="InParanoid" id="A0A3N4LWK0"/>
<accession>A0A3N4LWK0</accession>
<dbReference type="Proteomes" id="UP000267821">
    <property type="component" value="Unassembled WGS sequence"/>
</dbReference>
<evidence type="ECO:0000256" key="1">
    <source>
        <dbReference type="SAM" id="MobiDB-lite"/>
    </source>
</evidence>
<dbReference type="AlphaFoldDB" id="A0A3N4LWK0"/>
<sequence>MPRVSDKRLLIDWFLESLEREIEGRAFQAEDNDMGEGSDESLSLSLTLSSSSGSESSFSIFKGEGQVIPAPVPSIPEISGAKVTRFPGGVVKHYTSLAKSPLVISHVRLGCIRLTSHVTLAASLARQEPRPTVIRHEVMGISTT</sequence>
<proteinExistence type="predicted"/>
<feature type="compositionally biased region" description="Acidic residues" evidence="1">
    <location>
        <begin position="30"/>
        <end position="39"/>
    </location>
</feature>
<organism evidence="2 3">
    <name type="scientific">Terfezia boudieri ATCC MYA-4762</name>
    <dbReference type="NCBI Taxonomy" id="1051890"/>
    <lineage>
        <taxon>Eukaryota</taxon>
        <taxon>Fungi</taxon>
        <taxon>Dikarya</taxon>
        <taxon>Ascomycota</taxon>
        <taxon>Pezizomycotina</taxon>
        <taxon>Pezizomycetes</taxon>
        <taxon>Pezizales</taxon>
        <taxon>Pezizaceae</taxon>
        <taxon>Terfezia</taxon>
    </lineage>
</organism>
<dbReference type="EMBL" id="ML121532">
    <property type="protein sequence ID" value="RPB27273.1"/>
    <property type="molecule type" value="Genomic_DNA"/>
</dbReference>
<name>A0A3N4LWK0_9PEZI</name>
<protein>
    <submittedName>
        <fullName evidence="2">Uncharacterized protein</fullName>
    </submittedName>
</protein>
<reference evidence="2 3" key="1">
    <citation type="journal article" date="2018" name="Nat. Ecol. Evol.">
        <title>Pezizomycetes genomes reveal the molecular basis of ectomycorrhizal truffle lifestyle.</title>
        <authorList>
            <person name="Murat C."/>
            <person name="Payen T."/>
            <person name="Noel B."/>
            <person name="Kuo A."/>
            <person name="Morin E."/>
            <person name="Chen J."/>
            <person name="Kohler A."/>
            <person name="Krizsan K."/>
            <person name="Balestrini R."/>
            <person name="Da Silva C."/>
            <person name="Montanini B."/>
            <person name="Hainaut M."/>
            <person name="Levati E."/>
            <person name="Barry K.W."/>
            <person name="Belfiori B."/>
            <person name="Cichocki N."/>
            <person name="Clum A."/>
            <person name="Dockter R.B."/>
            <person name="Fauchery L."/>
            <person name="Guy J."/>
            <person name="Iotti M."/>
            <person name="Le Tacon F."/>
            <person name="Lindquist E.A."/>
            <person name="Lipzen A."/>
            <person name="Malagnac F."/>
            <person name="Mello A."/>
            <person name="Molinier V."/>
            <person name="Miyauchi S."/>
            <person name="Poulain J."/>
            <person name="Riccioni C."/>
            <person name="Rubini A."/>
            <person name="Sitrit Y."/>
            <person name="Splivallo R."/>
            <person name="Traeger S."/>
            <person name="Wang M."/>
            <person name="Zifcakova L."/>
            <person name="Wipf D."/>
            <person name="Zambonelli A."/>
            <person name="Paolocci F."/>
            <person name="Nowrousian M."/>
            <person name="Ottonello S."/>
            <person name="Baldrian P."/>
            <person name="Spatafora J.W."/>
            <person name="Henrissat B."/>
            <person name="Nagy L.G."/>
            <person name="Aury J.M."/>
            <person name="Wincker P."/>
            <person name="Grigoriev I.V."/>
            <person name="Bonfante P."/>
            <person name="Martin F.M."/>
        </authorList>
    </citation>
    <scope>NUCLEOTIDE SEQUENCE [LARGE SCALE GENOMIC DNA]</scope>
    <source>
        <strain evidence="2 3">ATCC MYA-4762</strain>
    </source>
</reference>
<evidence type="ECO:0000313" key="2">
    <source>
        <dbReference type="EMBL" id="RPB27273.1"/>
    </source>
</evidence>
<feature type="region of interest" description="Disordered" evidence="1">
    <location>
        <begin position="27"/>
        <end position="48"/>
    </location>
</feature>